<accession>B1HYW6</accession>
<sequence length="40" mass="4294">MSFTKLVKEAGLISPFEDGCVESVIGEIEAYLNSVDDSSL</sequence>
<organism evidence="1 2">
    <name type="scientific">Lysinibacillus sphaericus (strain C3-41)</name>
    <dbReference type="NCBI Taxonomy" id="444177"/>
    <lineage>
        <taxon>Bacteria</taxon>
        <taxon>Bacillati</taxon>
        <taxon>Bacillota</taxon>
        <taxon>Bacilli</taxon>
        <taxon>Bacillales</taxon>
        <taxon>Bacillaceae</taxon>
        <taxon>Lysinibacillus</taxon>
    </lineage>
</organism>
<dbReference type="EnsemblBacteria" id="ACA41839">
    <property type="protein sequence ID" value="ACA41839"/>
    <property type="gene ID" value="Bsph_4384"/>
</dbReference>
<gene>
    <name evidence="1" type="ordered locus">Bsph_4384</name>
</gene>
<protein>
    <submittedName>
        <fullName evidence="1">Oligoendopeptidase F</fullName>
    </submittedName>
</protein>
<reference evidence="1 2" key="1">
    <citation type="journal article" date="2008" name="J. Bacteriol.">
        <title>Complete genome sequence of the mosquitocidal bacterium Bacillus sphaericus C3-41 and comparison with those of closely related Bacillus species.</title>
        <authorList>
            <person name="Hu X."/>
            <person name="Fan W."/>
            <person name="Han B."/>
            <person name="Liu H."/>
            <person name="Zheng D."/>
            <person name="Li Q."/>
            <person name="Dong W."/>
            <person name="Yan J."/>
            <person name="Gao M."/>
            <person name="Berry C."/>
            <person name="Yuan Z."/>
        </authorList>
    </citation>
    <scope>NUCLEOTIDE SEQUENCE [LARGE SCALE GENOMIC DNA]</scope>
    <source>
        <strain evidence="1 2">C3-41</strain>
    </source>
</reference>
<dbReference type="EMBL" id="CP000817">
    <property type="protein sequence ID" value="ACA41839.1"/>
    <property type="molecule type" value="Genomic_DNA"/>
</dbReference>
<proteinExistence type="predicted"/>
<evidence type="ECO:0000313" key="1">
    <source>
        <dbReference type="EMBL" id="ACA41839.1"/>
    </source>
</evidence>
<name>B1HYW6_LYSSC</name>
<dbReference type="Gene3D" id="1.10.1370.30">
    <property type="match status" value="1"/>
</dbReference>
<dbReference type="AlphaFoldDB" id="B1HYW6"/>
<dbReference type="KEGG" id="lsp:Bsph_4384"/>
<dbReference type="Proteomes" id="UP000002164">
    <property type="component" value="Chromosome"/>
</dbReference>
<dbReference type="HOGENOM" id="CLU_3292054_0_0_9"/>
<evidence type="ECO:0000313" key="2">
    <source>
        <dbReference type="Proteomes" id="UP000002164"/>
    </source>
</evidence>